<organism evidence="2 3">
    <name type="scientific">Tenebrio molitor</name>
    <name type="common">Yellow mealworm beetle</name>
    <dbReference type="NCBI Taxonomy" id="7067"/>
    <lineage>
        <taxon>Eukaryota</taxon>
        <taxon>Metazoa</taxon>
        <taxon>Ecdysozoa</taxon>
        <taxon>Arthropoda</taxon>
        <taxon>Hexapoda</taxon>
        <taxon>Insecta</taxon>
        <taxon>Pterygota</taxon>
        <taxon>Neoptera</taxon>
        <taxon>Endopterygota</taxon>
        <taxon>Coleoptera</taxon>
        <taxon>Polyphaga</taxon>
        <taxon>Cucujiformia</taxon>
        <taxon>Tenebrionidae</taxon>
        <taxon>Tenebrio</taxon>
    </lineage>
</organism>
<protein>
    <submittedName>
        <fullName evidence="2">Uncharacterized protein</fullName>
    </submittedName>
</protein>
<dbReference type="EMBL" id="JABDTM020030962">
    <property type="protein sequence ID" value="KAH0807248.1"/>
    <property type="molecule type" value="Genomic_DNA"/>
</dbReference>
<keyword evidence="1" id="KW-1133">Transmembrane helix</keyword>
<keyword evidence="3" id="KW-1185">Reference proteome</keyword>
<sequence>MTRSSASCSTLRARKSMAKEMLPEHDTASAGAFSEFACGEDEGVWSRCTQRGARGRRHSLMSASMWVAVDVPRRWLLGLVSTWLVPNVLASALLVPFVMASALLVLHVLASALLVLNVLASALLVLNVLASALLEPFVMASAWLVLIVVASACSAVCDERWRFVWWRLASCLLRFGDPGTPLPTHRNVGFTATMRARGRVEAVSSGRTCWFALRRPVPLSDVVLNLWGARGADCLLRIVGGQKFVELLPRDLAERRGSQVVVLLASWSSESSGVEVVASWSSGSSGSPIVEYFVGPE</sequence>
<feature type="transmembrane region" description="Helical" evidence="1">
    <location>
        <begin position="102"/>
        <end position="125"/>
    </location>
</feature>
<accession>A0A8J6L5K8</accession>
<feature type="transmembrane region" description="Helical" evidence="1">
    <location>
        <begin position="75"/>
        <end position="95"/>
    </location>
</feature>
<reference evidence="2" key="1">
    <citation type="journal article" date="2020" name="J Insects Food Feed">
        <title>The yellow mealworm (Tenebrio molitor) genome: a resource for the emerging insects as food and feed industry.</title>
        <authorList>
            <person name="Eriksson T."/>
            <person name="Andere A."/>
            <person name="Kelstrup H."/>
            <person name="Emery V."/>
            <person name="Picard C."/>
        </authorList>
    </citation>
    <scope>NUCLEOTIDE SEQUENCE</scope>
    <source>
        <strain evidence="2">Stoneville</strain>
        <tissue evidence="2">Whole head</tissue>
    </source>
</reference>
<comment type="caution">
    <text evidence="2">The sequence shown here is derived from an EMBL/GenBank/DDBJ whole genome shotgun (WGS) entry which is preliminary data.</text>
</comment>
<gene>
    <name evidence="2" type="ORF">GEV33_015543</name>
</gene>
<proteinExistence type="predicted"/>
<feature type="transmembrane region" description="Helical" evidence="1">
    <location>
        <begin position="137"/>
        <end position="157"/>
    </location>
</feature>
<evidence type="ECO:0000313" key="3">
    <source>
        <dbReference type="Proteomes" id="UP000719412"/>
    </source>
</evidence>
<evidence type="ECO:0000313" key="2">
    <source>
        <dbReference type="EMBL" id="KAH0807248.1"/>
    </source>
</evidence>
<reference evidence="2" key="2">
    <citation type="submission" date="2021-08" db="EMBL/GenBank/DDBJ databases">
        <authorList>
            <person name="Eriksson T."/>
        </authorList>
    </citation>
    <scope>NUCLEOTIDE SEQUENCE</scope>
    <source>
        <strain evidence="2">Stoneville</strain>
        <tissue evidence="2">Whole head</tissue>
    </source>
</reference>
<keyword evidence="1" id="KW-0472">Membrane</keyword>
<dbReference type="AlphaFoldDB" id="A0A8J6L5K8"/>
<name>A0A8J6L5K8_TENMO</name>
<keyword evidence="1" id="KW-0812">Transmembrane</keyword>
<dbReference type="Proteomes" id="UP000719412">
    <property type="component" value="Unassembled WGS sequence"/>
</dbReference>
<evidence type="ECO:0000256" key="1">
    <source>
        <dbReference type="SAM" id="Phobius"/>
    </source>
</evidence>